<evidence type="ECO:0000313" key="3">
    <source>
        <dbReference type="EMBL" id="THV43623.1"/>
    </source>
</evidence>
<accession>A0A4S8QG39</accession>
<dbReference type="Proteomes" id="UP000308760">
    <property type="component" value="Unassembled WGS sequence"/>
</dbReference>
<keyword evidence="2" id="KW-1133">Transmembrane helix</keyword>
<feature type="transmembrane region" description="Helical" evidence="2">
    <location>
        <begin position="78"/>
        <end position="101"/>
    </location>
</feature>
<name>A0A4S8QG39_9ACTN</name>
<proteinExistence type="predicted"/>
<reference evidence="4" key="1">
    <citation type="submission" date="2019-04" db="EMBL/GenBank/DDBJ databases">
        <title>Nocardioides xinjiangensis sp. nov.</title>
        <authorList>
            <person name="Liu S."/>
        </authorList>
    </citation>
    <scope>NUCLEOTIDE SEQUENCE [LARGE SCALE GENOMIC DNA]</scope>
    <source>
        <strain evidence="4">18</strain>
    </source>
</reference>
<feature type="transmembrane region" description="Helical" evidence="2">
    <location>
        <begin position="24"/>
        <end position="49"/>
    </location>
</feature>
<dbReference type="EMBL" id="STGY01000001">
    <property type="protein sequence ID" value="THV43623.1"/>
    <property type="molecule type" value="Genomic_DNA"/>
</dbReference>
<evidence type="ECO:0000313" key="4">
    <source>
        <dbReference type="Proteomes" id="UP000308760"/>
    </source>
</evidence>
<evidence type="ECO:0000256" key="1">
    <source>
        <dbReference type="SAM" id="MobiDB-lite"/>
    </source>
</evidence>
<keyword evidence="2" id="KW-0812">Transmembrane</keyword>
<comment type="caution">
    <text evidence="3">The sequence shown here is derived from an EMBL/GenBank/DDBJ whole genome shotgun (WGS) entry which is preliminary data.</text>
</comment>
<reference evidence="3 4" key="2">
    <citation type="submission" date="2019-05" db="EMBL/GenBank/DDBJ databases">
        <title>Glycomyces buryatensis sp. nov.</title>
        <authorList>
            <person name="Nikitina E."/>
        </authorList>
    </citation>
    <scope>NUCLEOTIDE SEQUENCE [LARGE SCALE GENOMIC DNA]</scope>
    <source>
        <strain evidence="3 4">18</strain>
    </source>
</reference>
<feature type="transmembrane region" description="Helical" evidence="2">
    <location>
        <begin position="113"/>
        <end position="133"/>
    </location>
</feature>
<feature type="region of interest" description="Disordered" evidence="1">
    <location>
        <begin position="205"/>
        <end position="270"/>
    </location>
</feature>
<feature type="region of interest" description="Disordered" evidence="1">
    <location>
        <begin position="1"/>
        <end position="21"/>
    </location>
</feature>
<evidence type="ECO:0000256" key="2">
    <source>
        <dbReference type="SAM" id="Phobius"/>
    </source>
</evidence>
<sequence>MAYPPAPPYPQQPQPSGPRTRPGVVTAVVWTQFITAAALILTGIGFFAVKGAVQDELVDAIQSDPELAGASTDMVDGIITATFVILAGVYIVGAVFYIVLGLLNNKGKRPARILSWVQSGIALACCGLGGLIGKLSGGGTTSFTYEANGDDYSDELNDAVLEATPAWVTALDWISVLLFTIGSLVIIILLAVPAANEFFRKDEPGMMPPYGQPPYGQPPYGPGQPPAGPGQPPYGQQPPGPGQPPAGPGQPPAGPNPPPGGPGQPPYNGQ</sequence>
<feature type="compositionally biased region" description="Pro residues" evidence="1">
    <location>
        <begin position="206"/>
        <end position="270"/>
    </location>
</feature>
<dbReference type="RefSeq" id="WP_136532621.1">
    <property type="nucleotide sequence ID" value="NZ_STGY01000001.1"/>
</dbReference>
<gene>
    <name evidence="3" type="ORF">FAB82_00785</name>
</gene>
<protein>
    <submittedName>
        <fullName evidence="3">Uncharacterized protein</fullName>
    </submittedName>
</protein>
<feature type="compositionally biased region" description="Pro residues" evidence="1">
    <location>
        <begin position="1"/>
        <end position="16"/>
    </location>
</feature>
<feature type="transmembrane region" description="Helical" evidence="2">
    <location>
        <begin position="173"/>
        <end position="192"/>
    </location>
</feature>
<dbReference type="OrthoDB" id="5194611at2"/>
<keyword evidence="2" id="KW-0472">Membrane</keyword>
<dbReference type="AlphaFoldDB" id="A0A4S8QG39"/>
<organism evidence="3 4">
    <name type="scientific">Glycomyces buryatensis</name>
    <dbReference type="NCBI Taxonomy" id="2570927"/>
    <lineage>
        <taxon>Bacteria</taxon>
        <taxon>Bacillati</taxon>
        <taxon>Actinomycetota</taxon>
        <taxon>Actinomycetes</taxon>
        <taxon>Glycomycetales</taxon>
        <taxon>Glycomycetaceae</taxon>
        <taxon>Glycomyces</taxon>
    </lineage>
</organism>
<keyword evidence="4" id="KW-1185">Reference proteome</keyword>